<feature type="transmembrane region" description="Helical" evidence="1">
    <location>
        <begin position="63"/>
        <end position="81"/>
    </location>
</feature>
<feature type="transmembrane region" description="Helical" evidence="1">
    <location>
        <begin position="37"/>
        <end position="57"/>
    </location>
</feature>
<gene>
    <name evidence="2" type="ORF">SSDG_06291</name>
</gene>
<keyword evidence="1" id="KW-1133">Transmembrane helix</keyword>
<reference evidence="3" key="2">
    <citation type="submission" date="2009-10" db="EMBL/GenBank/DDBJ databases">
        <title>The genome sequence of Streptomyces pristinaespiralis strain ATCC 25486.</title>
        <authorList>
            <consortium name="The Broad Institute Genome Sequencing Platform"/>
            <consortium name="Broad Institute Microbial Sequencing Center"/>
            <person name="Fischbach M."/>
            <person name="Godfrey P."/>
            <person name="Ward D."/>
            <person name="Young S."/>
            <person name="Zeng Q."/>
            <person name="Koehrsen M."/>
            <person name="Alvarado L."/>
            <person name="Berlin A.M."/>
            <person name="Bochicchio J."/>
            <person name="Borenstein D."/>
            <person name="Chapman S.B."/>
            <person name="Chen Z."/>
            <person name="Engels R."/>
            <person name="Freedman E."/>
            <person name="Gellesch M."/>
            <person name="Goldberg J."/>
            <person name="Griggs A."/>
            <person name="Gujja S."/>
            <person name="Heilman E.R."/>
            <person name="Heiman D.I."/>
            <person name="Hepburn T.A."/>
            <person name="Howarth C."/>
            <person name="Jen D."/>
            <person name="Larson L."/>
            <person name="Lewis B."/>
            <person name="Mehta T."/>
            <person name="Park D."/>
            <person name="Pearson M."/>
            <person name="Richards J."/>
            <person name="Roberts A."/>
            <person name="Saif S."/>
            <person name="Shea T.D."/>
            <person name="Shenoy N."/>
            <person name="Sisk P."/>
            <person name="Stolte C."/>
            <person name="Sykes S.N."/>
            <person name="Thomson T."/>
            <person name="Walk T."/>
            <person name="White J."/>
            <person name="Yandava C."/>
            <person name="Straight P."/>
            <person name="Clardy J."/>
            <person name="Hung D."/>
            <person name="Kolter R."/>
            <person name="Mekalanos J."/>
            <person name="Walker S."/>
            <person name="Walsh C.T."/>
            <person name="Wieland-Brown L.C."/>
            <person name="Haas B."/>
            <person name="Nusbaum C."/>
            <person name="Birren B."/>
        </authorList>
    </citation>
    <scope>NUCLEOTIDE SEQUENCE [LARGE SCALE GENOMIC DNA]</scope>
    <source>
        <strain evidence="3">ATCC 25486 / DSM 40338 / CBS 914.69 / JCM 4507 / NBRC 13074 / NRRL 2958 / 5647</strain>
    </source>
</reference>
<keyword evidence="3" id="KW-1185">Reference proteome</keyword>
<evidence type="ECO:0000313" key="3">
    <source>
        <dbReference type="Proteomes" id="UP000002805"/>
    </source>
</evidence>
<evidence type="ECO:0000313" key="2">
    <source>
        <dbReference type="EMBL" id="EFH31059.1"/>
    </source>
</evidence>
<dbReference type="eggNOG" id="ENOG502ZN1D">
    <property type="taxonomic scope" value="Bacteria"/>
</dbReference>
<name>D6X6Q0_STRE2</name>
<dbReference type="Proteomes" id="UP000002805">
    <property type="component" value="Chromosome"/>
</dbReference>
<protein>
    <submittedName>
        <fullName evidence="2">Predicted protein</fullName>
    </submittedName>
</protein>
<evidence type="ECO:0000256" key="1">
    <source>
        <dbReference type="SAM" id="Phobius"/>
    </source>
</evidence>
<dbReference type="HOGENOM" id="CLU_164814_0_0_11"/>
<keyword evidence="1" id="KW-0812">Transmembrane</keyword>
<feature type="transmembrane region" description="Helical" evidence="1">
    <location>
        <begin position="6"/>
        <end position="25"/>
    </location>
</feature>
<reference evidence="3" key="1">
    <citation type="submission" date="2008-02" db="EMBL/GenBank/DDBJ databases">
        <authorList>
            <consortium name="The Broad Institute Genome Sequencing Platform"/>
            <person name="Fischbach M."/>
            <person name="Ward D."/>
            <person name="Young S."/>
            <person name="Jaffe D."/>
            <person name="Gnerre S."/>
            <person name="Berlin A."/>
            <person name="Heiman D."/>
            <person name="Hepburn T."/>
            <person name="Sykes S."/>
            <person name="Alvarado L."/>
            <person name="Kodira C.D."/>
            <person name="Straight P."/>
            <person name="Clardy J."/>
            <person name="Hung D."/>
            <person name="Kolter R."/>
            <person name="Mekalanos J."/>
            <person name="Walker S."/>
            <person name="Walsh C.T."/>
            <person name="Lander E."/>
            <person name="Galagan J."/>
            <person name="Nusbaum C."/>
            <person name="Birren B."/>
        </authorList>
    </citation>
    <scope>NUCLEOTIDE SEQUENCE [LARGE SCALE GENOMIC DNA]</scope>
    <source>
        <strain evidence="3">ATCC 25486 / DSM 40338 / CBS 914.69 / JCM 4507 / NBRC 13074 / NRRL 2958 / 5647</strain>
    </source>
</reference>
<organism evidence="2 3">
    <name type="scientific">Streptomyces pristinaespiralis (strain ATCC 25486 / DSM 40338 / CBS 914.69 / JCM 4507 / KCC S-0507 / NBRC 13074 / NRRL 2958 / 5647)</name>
    <dbReference type="NCBI Taxonomy" id="457429"/>
    <lineage>
        <taxon>Bacteria</taxon>
        <taxon>Bacillati</taxon>
        <taxon>Actinomycetota</taxon>
        <taxon>Actinomycetes</taxon>
        <taxon>Kitasatosporales</taxon>
        <taxon>Streptomycetaceae</taxon>
        <taxon>Streptomyces</taxon>
    </lineage>
</organism>
<keyword evidence="1" id="KW-0472">Membrane</keyword>
<proteinExistence type="predicted"/>
<dbReference type="AlphaFoldDB" id="D6X6Q0"/>
<dbReference type="EMBL" id="CM000950">
    <property type="protein sequence ID" value="EFH31059.1"/>
    <property type="molecule type" value="Genomic_DNA"/>
</dbReference>
<accession>D6X6Q0</accession>
<sequence length="94" mass="9891">MRRSAVLLESLGSVLLGLALSWAAVHHLGDRLPSRRAVFATGALGALFGAYVTHVALGPGYTLATLLGAVAIGAVLLSLLIRPSTRRLRRAFPF</sequence>